<protein>
    <submittedName>
        <fullName evidence="3">BatA domain-containing protein</fullName>
    </submittedName>
</protein>
<keyword evidence="1" id="KW-1133">Transmembrane helix</keyword>
<accession>A0ABU7IUB2</accession>
<evidence type="ECO:0000313" key="3">
    <source>
        <dbReference type="EMBL" id="MEE1976570.1"/>
    </source>
</evidence>
<comment type="caution">
    <text evidence="3">The sequence shown here is derived from an EMBL/GenBank/DDBJ whole genome shotgun (WGS) entry which is preliminary data.</text>
</comment>
<feature type="domain" description="Aerotolerance regulator N-terminal" evidence="2">
    <location>
        <begin position="1"/>
        <end position="76"/>
    </location>
</feature>
<reference evidence="3 4" key="1">
    <citation type="submission" date="2024-01" db="EMBL/GenBank/DDBJ databases">
        <title>Maribacter spp. originated from different algae showed divergent polysaccharides utilization ability.</title>
        <authorList>
            <person name="Wang H."/>
            <person name="Wu Y."/>
        </authorList>
    </citation>
    <scope>NUCLEOTIDE SEQUENCE [LARGE SCALE GENOMIC DNA]</scope>
    <source>
        <strain evidence="3 4">PR1</strain>
    </source>
</reference>
<keyword evidence="1" id="KW-0472">Membrane</keyword>
<feature type="transmembrane region" description="Helical" evidence="1">
    <location>
        <begin position="6"/>
        <end position="24"/>
    </location>
</feature>
<keyword evidence="4" id="KW-1185">Reference proteome</keyword>
<dbReference type="RefSeq" id="WP_272651266.1">
    <property type="nucleotide sequence ID" value="NZ_JAZDDG010000004.1"/>
</dbReference>
<dbReference type="NCBIfam" id="TIGR02226">
    <property type="entry name" value="two_anch"/>
    <property type="match status" value="1"/>
</dbReference>
<evidence type="ECO:0000313" key="4">
    <source>
        <dbReference type="Proteomes" id="UP001356308"/>
    </source>
</evidence>
<dbReference type="EMBL" id="JAZDDG010000004">
    <property type="protein sequence ID" value="MEE1976570.1"/>
    <property type="molecule type" value="Genomic_DNA"/>
</dbReference>
<feature type="transmembrane region" description="Helical" evidence="1">
    <location>
        <begin position="406"/>
        <end position="423"/>
    </location>
</feature>
<dbReference type="PANTHER" id="PTHR37464">
    <property type="entry name" value="BLL2463 PROTEIN"/>
    <property type="match status" value="1"/>
</dbReference>
<evidence type="ECO:0000259" key="2">
    <source>
        <dbReference type="Pfam" id="PF07584"/>
    </source>
</evidence>
<sequence>MTLLQPTYLWGLLSLFIPIIIHLLNKGDVKTIKVGSVKYLKEFDTKQSRKIRLNELLLLFLRILLLALLVFYLATPRWKVKSNRAPITYLIEPSLLEDGKIQTVLDSLPRENLRLFSKGFPAITEDIENEEIPNYWQLAQNLSEIQSDSFVLFTKGLLSGIKGLRPKIPKNINWVLVNDEPVIREFVGARRLKDSVLLYEVKSNPQRTELNRTKLSQQDESIISASLDSLELKTENGNFKIPLLANDTLNVAIAFDTNYEREMQYISASLKAIAQYGLRKIHVEKSDSVALINLENKVDLLVWLRDDLPDKLGLTTITLQLDTLTNSLIKTTDQKGLYQLTDRLTISNTIASDLTRTLAQLLLKNDSISKNMELLDQRILPEAEIASIYSKKEKSAQNFKTMDMSPWLWLAIALVLIAERIIAKLRKQ</sequence>
<proteinExistence type="predicted"/>
<dbReference type="InterPro" id="IPR024163">
    <property type="entry name" value="Aerotolerance_reg_N"/>
</dbReference>
<organism evidence="3 4">
    <name type="scientific">Maribacter cobaltidurans</name>
    <dbReference type="NCBI Taxonomy" id="1178778"/>
    <lineage>
        <taxon>Bacteria</taxon>
        <taxon>Pseudomonadati</taxon>
        <taxon>Bacteroidota</taxon>
        <taxon>Flavobacteriia</taxon>
        <taxon>Flavobacteriales</taxon>
        <taxon>Flavobacteriaceae</taxon>
        <taxon>Maribacter</taxon>
    </lineage>
</organism>
<keyword evidence="1" id="KW-0812">Transmembrane</keyword>
<name>A0ABU7IUB2_9FLAO</name>
<feature type="transmembrane region" description="Helical" evidence="1">
    <location>
        <begin position="56"/>
        <end position="74"/>
    </location>
</feature>
<dbReference type="Proteomes" id="UP001356308">
    <property type="component" value="Unassembled WGS sequence"/>
</dbReference>
<evidence type="ECO:0000256" key="1">
    <source>
        <dbReference type="SAM" id="Phobius"/>
    </source>
</evidence>
<gene>
    <name evidence="3" type="ORF">V1I91_10850</name>
</gene>
<dbReference type="Pfam" id="PF07584">
    <property type="entry name" value="BatA"/>
    <property type="match status" value="1"/>
</dbReference>
<dbReference type="PANTHER" id="PTHR37464:SF1">
    <property type="entry name" value="BLL2463 PROTEIN"/>
    <property type="match status" value="1"/>
</dbReference>
<dbReference type="InterPro" id="IPR011933">
    <property type="entry name" value="Double_TM_dom"/>
</dbReference>